<feature type="transmembrane region" description="Helical" evidence="8">
    <location>
        <begin position="75"/>
        <end position="94"/>
    </location>
</feature>
<dbReference type="Proteomes" id="UP000075882">
    <property type="component" value="Unassembled WGS sequence"/>
</dbReference>
<keyword evidence="4" id="KW-0997">Cell inner membrane</keyword>
<dbReference type="Pfam" id="PF00528">
    <property type="entry name" value="BPD_transp_1"/>
    <property type="match status" value="1"/>
</dbReference>
<feature type="transmembrane region" description="Helical" evidence="8">
    <location>
        <begin position="170"/>
        <end position="192"/>
    </location>
</feature>
<evidence type="ECO:0000256" key="7">
    <source>
        <dbReference type="ARBA" id="ARBA00023136"/>
    </source>
</evidence>
<dbReference type="InterPro" id="IPR035906">
    <property type="entry name" value="MetI-like_sf"/>
</dbReference>
<reference evidence="10" key="1">
    <citation type="submission" date="2022-08" db="UniProtKB">
        <authorList>
            <consortium name="EnsemblMetazoa"/>
        </authorList>
    </citation>
    <scope>IDENTIFICATION</scope>
</reference>
<dbReference type="Gene3D" id="1.10.3720.10">
    <property type="entry name" value="MetI-like"/>
    <property type="match status" value="1"/>
</dbReference>
<evidence type="ECO:0000313" key="10">
    <source>
        <dbReference type="EnsemblMetazoa" id="ACOM028995-PA.1"/>
    </source>
</evidence>
<dbReference type="InterPro" id="IPR051613">
    <property type="entry name" value="ABC_transp_permease_HisMQ"/>
</dbReference>
<evidence type="ECO:0000256" key="4">
    <source>
        <dbReference type="ARBA" id="ARBA00022519"/>
    </source>
</evidence>
<accession>A0A8W7PCW9</accession>
<keyword evidence="3" id="KW-1003">Cell membrane</keyword>
<dbReference type="SUPFAM" id="SSF161098">
    <property type="entry name" value="MetI-like"/>
    <property type="match status" value="1"/>
</dbReference>
<evidence type="ECO:0000259" key="9">
    <source>
        <dbReference type="PROSITE" id="PS50928"/>
    </source>
</evidence>
<evidence type="ECO:0000256" key="3">
    <source>
        <dbReference type="ARBA" id="ARBA00022475"/>
    </source>
</evidence>
<name>A0A8W7PCW9_ANOCL</name>
<evidence type="ECO:0000256" key="2">
    <source>
        <dbReference type="ARBA" id="ARBA00022448"/>
    </source>
</evidence>
<comment type="subcellular location">
    <subcellularLocation>
        <location evidence="1">Cell membrane</location>
        <topology evidence="1">Multi-pass membrane protein</topology>
    </subcellularLocation>
</comment>
<dbReference type="NCBIfam" id="NF011714">
    <property type="entry name" value="PRK15135.1"/>
    <property type="match status" value="1"/>
</dbReference>
<dbReference type="InterPro" id="IPR000515">
    <property type="entry name" value="MetI-like"/>
</dbReference>
<feature type="transmembrane region" description="Helical" evidence="8">
    <location>
        <begin position="212"/>
        <end position="232"/>
    </location>
</feature>
<dbReference type="PANTHER" id="PTHR30133">
    <property type="entry name" value="CATIONIC AMINO ACID TRANSPORTER, MEMBRANE COMPONENT"/>
    <property type="match status" value="1"/>
</dbReference>
<proteinExistence type="predicted"/>
<evidence type="ECO:0000256" key="5">
    <source>
        <dbReference type="ARBA" id="ARBA00022692"/>
    </source>
</evidence>
<feature type="transmembrane region" description="Helical" evidence="8">
    <location>
        <begin position="146"/>
        <end position="163"/>
    </location>
</feature>
<protein>
    <recommendedName>
        <fullName evidence="9">ABC transmembrane type-1 domain-containing protein</fullName>
    </recommendedName>
</protein>
<dbReference type="NCBIfam" id="TIGR01726">
    <property type="entry name" value="HEQRo_perm_3TM"/>
    <property type="match status" value="1"/>
</dbReference>
<dbReference type="CDD" id="cd06261">
    <property type="entry name" value="TM_PBP2"/>
    <property type="match status" value="1"/>
</dbReference>
<dbReference type="GO" id="GO:0022857">
    <property type="term" value="F:transmembrane transporter activity"/>
    <property type="evidence" value="ECO:0007669"/>
    <property type="project" value="InterPro"/>
</dbReference>
<dbReference type="InterPro" id="IPR010065">
    <property type="entry name" value="AA_ABC_transptr_permease_3TM"/>
</dbReference>
<dbReference type="PANTHER" id="PTHR30133:SF1">
    <property type="entry name" value="HISTIDINE TRANSPORT SYSTEM PERMEASE PROTEIN HISQ"/>
    <property type="match status" value="1"/>
</dbReference>
<feature type="domain" description="ABC transmembrane type-1" evidence="9">
    <location>
        <begin position="67"/>
        <end position="266"/>
    </location>
</feature>
<evidence type="ECO:0000256" key="1">
    <source>
        <dbReference type="ARBA" id="ARBA00004651"/>
    </source>
</evidence>
<dbReference type="AlphaFoldDB" id="A0A8W7PCW9"/>
<keyword evidence="2" id="KW-0813">Transport</keyword>
<sequence length="282" mass="30822">LRIVHQGRPTSRFTLYQEKCHETTFCPPDPAGSGCCCRAPFPSFTVSFRQEIAMFLSGFGPLILAGTWVTLKLSLLSLLLSMLIGLAGASSKLAKTSLLRGWATAYTTLIRSVPDLVLMLLLFYSLQLGLNQCTEALGMEQIDIDPFLAGVVTLAFIYGAYFTETFRGAFLSVPAGQIEAAIAYGMTPWQSFRRVLFPQMMRFALPGIANNWQVLIKATALVSIIGLADIVKATQDAGKATMQMFLFAVVGALMYLLITTVSNLLLIWLESHYSAGVRKAVL</sequence>
<feature type="transmembrane region" description="Helical" evidence="8">
    <location>
        <begin position="244"/>
        <end position="269"/>
    </location>
</feature>
<dbReference type="GO" id="GO:0043190">
    <property type="term" value="C:ATP-binding cassette (ABC) transporter complex"/>
    <property type="evidence" value="ECO:0007669"/>
    <property type="project" value="InterPro"/>
</dbReference>
<keyword evidence="7 8" id="KW-0472">Membrane</keyword>
<organism evidence="10">
    <name type="scientific">Anopheles coluzzii</name>
    <name type="common">African malaria mosquito</name>
    <dbReference type="NCBI Taxonomy" id="1518534"/>
    <lineage>
        <taxon>Eukaryota</taxon>
        <taxon>Metazoa</taxon>
        <taxon>Ecdysozoa</taxon>
        <taxon>Arthropoda</taxon>
        <taxon>Hexapoda</taxon>
        <taxon>Insecta</taxon>
        <taxon>Pterygota</taxon>
        <taxon>Neoptera</taxon>
        <taxon>Endopterygota</taxon>
        <taxon>Diptera</taxon>
        <taxon>Nematocera</taxon>
        <taxon>Culicoidea</taxon>
        <taxon>Culicidae</taxon>
        <taxon>Anophelinae</taxon>
        <taxon>Anopheles</taxon>
    </lineage>
</organism>
<keyword evidence="6 8" id="KW-1133">Transmembrane helix</keyword>
<evidence type="ECO:0000256" key="8">
    <source>
        <dbReference type="SAM" id="Phobius"/>
    </source>
</evidence>
<dbReference type="EnsemblMetazoa" id="ACOM028995-RA">
    <property type="protein sequence ID" value="ACOM028995-PA.1"/>
    <property type="gene ID" value="ACOM028995"/>
</dbReference>
<feature type="transmembrane region" description="Helical" evidence="8">
    <location>
        <begin position="106"/>
        <end position="126"/>
    </location>
</feature>
<dbReference type="PROSITE" id="PS50928">
    <property type="entry name" value="ABC_TM1"/>
    <property type="match status" value="1"/>
</dbReference>
<keyword evidence="5 8" id="KW-0812">Transmembrane</keyword>
<evidence type="ECO:0000256" key="6">
    <source>
        <dbReference type="ARBA" id="ARBA00022989"/>
    </source>
</evidence>